<name>A0A3N6S825_9GAMM</name>
<reference evidence="1 2" key="1">
    <citation type="submission" date="2018-10" db="EMBL/GenBank/DDBJ databases">
        <title>Draft genome sequence for the type isolate of Erwinia psidii, agent causal of bacterial blight in guava (Psidium guajava) and wilt and die-back of Eucalyptus spp.</title>
        <authorList>
            <person name="Hermenegildo P.S."/>
            <person name="Santos S.A."/>
            <person name="Guimaraes L.M.S."/>
            <person name="Vidigal P.M.P."/>
            <person name="Pereira I.C."/>
            <person name="Badel J.L."/>
            <person name="Alfenas-Zerbini P."/>
            <person name="Ferreira M.A.S.V."/>
            <person name="Alfenas A.C."/>
        </authorList>
    </citation>
    <scope>NUCLEOTIDE SEQUENCE [LARGE SCALE GENOMIC DNA]</scope>
    <source>
        <strain evidence="1 2">IBSBF 435</strain>
    </source>
</reference>
<protein>
    <submittedName>
        <fullName evidence="1">SH3 domain-containing protein</fullName>
    </submittedName>
</protein>
<evidence type="ECO:0000313" key="1">
    <source>
        <dbReference type="EMBL" id="RQM36353.1"/>
    </source>
</evidence>
<dbReference type="AlphaFoldDB" id="A0A3N6S825"/>
<dbReference type="Gene3D" id="2.30.30.40">
    <property type="entry name" value="SH3 Domains"/>
    <property type="match status" value="1"/>
</dbReference>
<proteinExistence type="predicted"/>
<accession>A0A3N6S825</accession>
<evidence type="ECO:0000313" key="2">
    <source>
        <dbReference type="Proteomes" id="UP000279457"/>
    </source>
</evidence>
<gene>
    <name evidence="1" type="ORF">EB241_21005</name>
</gene>
<keyword evidence="2" id="KW-1185">Reference proteome</keyword>
<organism evidence="1 2">
    <name type="scientific">Erwinia psidii</name>
    <dbReference type="NCBI Taxonomy" id="69224"/>
    <lineage>
        <taxon>Bacteria</taxon>
        <taxon>Pseudomonadati</taxon>
        <taxon>Pseudomonadota</taxon>
        <taxon>Gammaproteobacteria</taxon>
        <taxon>Enterobacterales</taxon>
        <taxon>Erwiniaceae</taxon>
        <taxon>Erwinia</taxon>
    </lineage>
</organism>
<dbReference type="Proteomes" id="UP000279457">
    <property type="component" value="Unassembled WGS sequence"/>
</dbReference>
<dbReference type="RefSeq" id="WP_124234908.1">
    <property type="nucleotide sequence ID" value="NZ_RHHM01000026.1"/>
</dbReference>
<comment type="caution">
    <text evidence="1">The sequence shown here is derived from an EMBL/GenBank/DDBJ whole genome shotgun (WGS) entry which is preliminary data.</text>
</comment>
<dbReference type="OrthoDB" id="6654915at2"/>
<dbReference type="EMBL" id="RHHM01000026">
    <property type="protein sequence ID" value="RQM36353.1"/>
    <property type="molecule type" value="Genomic_DNA"/>
</dbReference>
<sequence>MKKKQVMADQSLDTDKSILKTRATADKKASIGNSIKQEHSGLHQDLEGCTESIEQKINSLVPHNKVTSTLLAMPDSMKSITSLAQRYKDLLPGSTATSALLASQVAMPDSMKSITSLAQRYKDLLPGSTATSALLASQVAMPDSMKSITSLAQRYKDLLPGSTEISSLIREFGLRKSEFNFISEIYKSTDNFLDNISAEDLNVIISTTSIYTRTAKGAAYIAQNTAHLNDIEPDAIAKLEEFRNKNSYIKKFRELPLTLQLVIYYFITHVFLPIIEDAMKTEVLDLFNKAGDLIIKEIPINVYMKELLANKNSDVDWDTLRDFRVVTTDNVRLRNKPSMQGEVIELIGRYSVIAVLDKSDRKWIYVQISSNGEQIYGWINRCYTKPLKIY</sequence>